<organism evidence="3 4">
    <name type="scientific">Amycolatopsis cynarae</name>
    <dbReference type="NCBI Taxonomy" id="2995223"/>
    <lineage>
        <taxon>Bacteria</taxon>
        <taxon>Bacillati</taxon>
        <taxon>Actinomycetota</taxon>
        <taxon>Actinomycetes</taxon>
        <taxon>Pseudonocardiales</taxon>
        <taxon>Pseudonocardiaceae</taxon>
        <taxon>Amycolatopsis</taxon>
    </lineage>
</organism>
<name>A0ABY7AWY0_9PSEU</name>
<evidence type="ECO:0000313" key="4">
    <source>
        <dbReference type="Proteomes" id="UP001163203"/>
    </source>
</evidence>
<evidence type="ECO:0000259" key="1">
    <source>
        <dbReference type="Pfam" id="PF01425"/>
    </source>
</evidence>
<reference evidence="3" key="1">
    <citation type="submission" date="2022-11" db="EMBL/GenBank/DDBJ databases">
        <authorList>
            <person name="Mo P."/>
        </authorList>
    </citation>
    <scope>NUCLEOTIDE SEQUENCE</scope>
    <source>
        <strain evidence="3">HUAS 11-8</strain>
    </source>
</reference>
<sequence>MDTLPLPPEPEPLPPAPVSAHRQVLAAFDRIAEADRPDLWITLRPVEEVLVDAKAVDERVRAGDVLPLAGLLVAVKDSIDVAGLPTTAGCPAYAYTPDVSAVAIQRLTAAGAVVLGKTSLEEFDGPWGTGRPCGPGAAEEVVGLGLAGLAVGTGTAGSAPASGVFGLKPTLGLVPTTGAVPSMRPYDCLTVFSPNLAEGLRALAAMTGPDTGDPLSRAWPESVRLAAGERARIAVPGAEGLTPLSGPARAGFDRIVADLLAWGAEVVPVDITPFLVAAKLLQDGPLAAERHAAIGEFVAREPSVGPAVARAVLAAKEIPAYRLAAEQARLAEYRREAARVLDGFDALLLPAVPGQAALAGNFVNLLDLAAVAVPAGHAGGTPFGVSVITRAFDDQIALDVAAFLGGEQIGTPYPPTGIDLVVFGAHLRGQPLNGQLTALGARFRGDVRTAARYRMVALPVVPPKPGILPAADGAAIEGERWTLSPAALGRFLAGLPGPMTLGEIELEDGSTAIGFQCAAGLAGQARDITAFGGWRAYLRHLTATRHYTLAS</sequence>
<dbReference type="EMBL" id="CP113836">
    <property type="protein sequence ID" value="WAL63684.1"/>
    <property type="molecule type" value="Genomic_DNA"/>
</dbReference>
<dbReference type="Proteomes" id="UP001163203">
    <property type="component" value="Chromosome"/>
</dbReference>
<dbReference type="RefSeq" id="WP_268753923.1">
    <property type="nucleotide sequence ID" value="NZ_CP113836.1"/>
</dbReference>
<feature type="domain" description="Allophanate hydrolase C-terminal" evidence="2">
    <location>
        <begin position="418"/>
        <end position="538"/>
    </location>
</feature>
<accession>A0ABY7AWY0</accession>
<dbReference type="Pfam" id="PF01425">
    <property type="entry name" value="Amidase"/>
    <property type="match status" value="1"/>
</dbReference>
<dbReference type="Gene3D" id="3.90.1300.10">
    <property type="entry name" value="Amidase signature (AS) domain"/>
    <property type="match status" value="1"/>
</dbReference>
<evidence type="ECO:0000313" key="3">
    <source>
        <dbReference type="EMBL" id="WAL63684.1"/>
    </source>
</evidence>
<dbReference type="PANTHER" id="PTHR11895">
    <property type="entry name" value="TRANSAMIDASE"/>
    <property type="match status" value="1"/>
</dbReference>
<keyword evidence="4" id="KW-1185">Reference proteome</keyword>
<gene>
    <name evidence="3" type="ORF">ORV05_22085</name>
</gene>
<evidence type="ECO:0000259" key="2">
    <source>
        <dbReference type="Pfam" id="PF21986"/>
    </source>
</evidence>
<dbReference type="SUPFAM" id="SSF75304">
    <property type="entry name" value="Amidase signature (AS) enzymes"/>
    <property type="match status" value="1"/>
</dbReference>
<proteinExistence type="predicted"/>
<dbReference type="Gene3D" id="3.10.490.10">
    <property type="entry name" value="Gamma-glutamyl cyclotransferase-like"/>
    <property type="match status" value="1"/>
</dbReference>
<protein>
    <submittedName>
        <fullName evidence="3">Amidase family protein</fullName>
    </submittedName>
</protein>
<dbReference type="PANTHER" id="PTHR11895:SF169">
    <property type="entry name" value="GLUTAMYL-TRNA(GLN) AMIDOTRANSFERASE"/>
    <property type="match status" value="1"/>
</dbReference>
<dbReference type="InterPro" id="IPR000120">
    <property type="entry name" value="Amidase"/>
</dbReference>
<dbReference type="InterPro" id="IPR053844">
    <property type="entry name" value="AH_C"/>
</dbReference>
<feature type="domain" description="Amidase" evidence="1">
    <location>
        <begin position="24"/>
        <end position="395"/>
    </location>
</feature>
<dbReference type="InterPro" id="IPR023631">
    <property type="entry name" value="Amidase_dom"/>
</dbReference>
<dbReference type="Pfam" id="PF21986">
    <property type="entry name" value="AH_C"/>
    <property type="match status" value="1"/>
</dbReference>
<dbReference type="InterPro" id="IPR036928">
    <property type="entry name" value="AS_sf"/>
</dbReference>